<reference evidence="3" key="1">
    <citation type="journal article" date="2020" name="bioRxiv">
        <title>Chromosome-level reference genome of the European wasp spider Argiope bruennichi: a resource for studies on range expansion and evolutionary adaptation.</title>
        <authorList>
            <person name="Sheffer M.M."/>
            <person name="Hoppe A."/>
            <person name="Krehenwinkel H."/>
            <person name="Uhl G."/>
            <person name="Kuss A.W."/>
            <person name="Jensen L."/>
            <person name="Jensen C."/>
            <person name="Gillespie R.G."/>
            <person name="Hoff K.J."/>
            <person name="Prost S."/>
        </authorList>
    </citation>
    <scope>NUCLEOTIDE SEQUENCE</scope>
</reference>
<dbReference type="SMART" id="SM00516">
    <property type="entry name" value="SEC14"/>
    <property type="match status" value="1"/>
</dbReference>
<dbReference type="InterPro" id="IPR011074">
    <property type="entry name" value="CRAL/TRIO_N_dom"/>
</dbReference>
<keyword evidence="4" id="KW-1185">Reference proteome</keyword>
<dbReference type="SUPFAM" id="SSF101576">
    <property type="entry name" value="Supernatant protein factor (SPF), C-terminal domain"/>
    <property type="match status" value="1"/>
</dbReference>
<evidence type="ECO:0000259" key="2">
    <source>
        <dbReference type="PROSITE" id="PS50866"/>
    </source>
</evidence>
<organism evidence="3 4">
    <name type="scientific">Argiope bruennichi</name>
    <name type="common">Wasp spider</name>
    <name type="synonym">Aranea bruennichi</name>
    <dbReference type="NCBI Taxonomy" id="94029"/>
    <lineage>
        <taxon>Eukaryota</taxon>
        <taxon>Metazoa</taxon>
        <taxon>Ecdysozoa</taxon>
        <taxon>Arthropoda</taxon>
        <taxon>Chelicerata</taxon>
        <taxon>Arachnida</taxon>
        <taxon>Araneae</taxon>
        <taxon>Araneomorphae</taxon>
        <taxon>Entelegynae</taxon>
        <taxon>Araneoidea</taxon>
        <taxon>Araneidae</taxon>
        <taxon>Argiope</taxon>
    </lineage>
</organism>
<dbReference type="PANTHER" id="PTHR23324:SF83">
    <property type="entry name" value="SEC14-LIKE PROTEIN 2"/>
    <property type="match status" value="1"/>
</dbReference>
<dbReference type="PANTHER" id="PTHR23324">
    <property type="entry name" value="SEC14 RELATED PROTEIN"/>
    <property type="match status" value="1"/>
</dbReference>
<dbReference type="InterPro" id="IPR001251">
    <property type="entry name" value="CRAL-TRIO_dom"/>
</dbReference>
<dbReference type="GO" id="GO:0005737">
    <property type="term" value="C:cytoplasm"/>
    <property type="evidence" value="ECO:0007669"/>
    <property type="project" value="TreeGrafter"/>
</dbReference>
<dbReference type="EMBL" id="JABXBU010000003">
    <property type="protein sequence ID" value="KAF8791869.1"/>
    <property type="molecule type" value="Genomic_DNA"/>
</dbReference>
<dbReference type="Gene3D" id="3.40.525.10">
    <property type="entry name" value="CRAL-TRIO lipid binding domain"/>
    <property type="match status" value="1"/>
</dbReference>
<feature type="domain" description="CRAL-TRIO" evidence="1">
    <location>
        <begin position="73"/>
        <end position="252"/>
    </location>
</feature>
<reference evidence="3" key="2">
    <citation type="submission" date="2020-06" db="EMBL/GenBank/DDBJ databases">
        <authorList>
            <person name="Sheffer M."/>
        </authorList>
    </citation>
    <scope>NUCLEOTIDE SEQUENCE</scope>
</reference>
<dbReference type="SUPFAM" id="SSF46938">
    <property type="entry name" value="CRAL/TRIO N-terminal domain"/>
    <property type="match status" value="1"/>
</dbReference>
<dbReference type="SMART" id="SM01100">
    <property type="entry name" value="CRAL_TRIO_N"/>
    <property type="match status" value="1"/>
</dbReference>
<evidence type="ECO:0000259" key="1">
    <source>
        <dbReference type="PROSITE" id="PS50191"/>
    </source>
</evidence>
<dbReference type="PROSITE" id="PS50191">
    <property type="entry name" value="CRAL_TRIO"/>
    <property type="match status" value="1"/>
</dbReference>
<proteinExistence type="predicted"/>
<dbReference type="InterPro" id="IPR036273">
    <property type="entry name" value="CRAL/TRIO_N_dom_sf"/>
</dbReference>
<dbReference type="Pfam" id="PF00650">
    <property type="entry name" value="CRAL_TRIO"/>
    <property type="match status" value="1"/>
</dbReference>
<dbReference type="Gene3D" id="2.60.120.680">
    <property type="entry name" value="GOLD domain"/>
    <property type="match status" value="1"/>
</dbReference>
<protein>
    <submittedName>
        <fullName evidence="3">SEC14-like protein 2 like protein</fullName>
    </submittedName>
</protein>
<dbReference type="SUPFAM" id="SSF52087">
    <property type="entry name" value="CRAL/TRIO domain"/>
    <property type="match status" value="1"/>
</dbReference>
<dbReference type="InterPro" id="IPR009038">
    <property type="entry name" value="GOLD_dom"/>
</dbReference>
<accession>A0A8T0FQG8</accession>
<evidence type="ECO:0000313" key="4">
    <source>
        <dbReference type="Proteomes" id="UP000807504"/>
    </source>
</evidence>
<dbReference type="CDD" id="cd00170">
    <property type="entry name" value="SEC14"/>
    <property type="match status" value="1"/>
</dbReference>
<evidence type="ECO:0000313" key="3">
    <source>
        <dbReference type="EMBL" id="KAF8791869.1"/>
    </source>
</evidence>
<dbReference type="InterPro" id="IPR036598">
    <property type="entry name" value="GOLD_dom_sf"/>
</dbReference>
<sequence length="391" mass="45710">MDNITYEEKQVVEELKERTIKDVSPKMLEDVSLFYRFAKARDFNLEQAEAMLRKHLTWRKELGVDTILTDYQPSEFLLKYVPLSIPCYDKDGCAVMVHDLGRADAKGLLNVVKKTDVTKYLTYFLHQMKEKVIKESENGNKRYQLGKPILTPIYDFDELTYAKAVNVKGLQLVIHTVKTFLDNYPEYLHTITIINAPIYFTWLYAALKPLLPITVIQKIRIYGTDDWKEALLKLIEPDDLPAYLGGNKRDPDGNPFCKSIIVFGQTIPKDCQKQKRKRELALQSDVEKITVSPLSKEEITFKVEENSYLEWEFETKNRDIDFSLSFRGKSLEIFEIVELIPKERIDTNYEPEKGCFLCEKTGNYTIVFEILRWRLPDIYRLDRAEVTVIIQ</sequence>
<name>A0A8T0FQG8_ARGBR</name>
<dbReference type="Proteomes" id="UP000807504">
    <property type="component" value="Unassembled WGS sequence"/>
</dbReference>
<dbReference type="InterPro" id="IPR051064">
    <property type="entry name" value="SEC14/CRAL-TRIO_domain"/>
</dbReference>
<gene>
    <name evidence="3" type="ORF">HNY73_003538</name>
</gene>
<dbReference type="AlphaFoldDB" id="A0A8T0FQG8"/>
<dbReference type="InterPro" id="IPR036865">
    <property type="entry name" value="CRAL-TRIO_dom_sf"/>
</dbReference>
<comment type="caution">
    <text evidence="3">The sequence shown here is derived from an EMBL/GenBank/DDBJ whole genome shotgun (WGS) entry which is preliminary data.</text>
</comment>
<dbReference type="PROSITE" id="PS50866">
    <property type="entry name" value="GOLD"/>
    <property type="match status" value="1"/>
</dbReference>
<feature type="domain" description="GOLD" evidence="2">
    <location>
        <begin position="279"/>
        <end position="391"/>
    </location>
</feature>